<keyword evidence="4" id="KW-1185">Reference proteome</keyword>
<sequence>MIVAVLAAFALTSGQQAAPAATPAPVPAQAPATTVTGQAPVATAEPEEQICRRQAIPGSRRSERVCHTRAEWDMIRDNARNNRDTASSNQRDGGGK</sequence>
<dbReference type="EMBL" id="CP062222">
    <property type="protein sequence ID" value="QTC92667.1"/>
    <property type="molecule type" value="Genomic_DNA"/>
</dbReference>
<dbReference type="KEGG" id="bgoe:IFJ75_07340"/>
<evidence type="ECO:0000256" key="2">
    <source>
        <dbReference type="SAM" id="SignalP"/>
    </source>
</evidence>
<feature type="compositionally biased region" description="Low complexity" evidence="1">
    <location>
        <begin position="29"/>
        <end position="44"/>
    </location>
</feature>
<name>A0A975GWJ2_9CAUL</name>
<feature type="region of interest" description="Disordered" evidence="1">
    <location>
        <begin position="13"/>
        <end position="63"/>
    </location>
</feature>
<organism evidence="3 4">
    <name type="scientific">Brevundimonas goettingensis</name>
    <dbReference type="NCBI Taxonomy" id="2774190"/>
    <lineage>
        <taxon>Bacteria</taxon>
        <taxon>Pseudomonadati</taxon>
        <taxon>Pseudomonadota</taxon>
        <taxon>Alphaproteobacteria</taxon>
        <taxon>Caulobacterales</taxon>
        <taxon>Caulobacteraceae</taxon>
        <taxon>Brevundimonas</taxon>
    </lineage>
</organism>
<gene>
    <name evidence="3" type="ORF">IFJ75_07340</name>
</gene>
<feature type="region of interest" description="Disordered" evidence="1">
    <location>
        <begin position="76"/>
        <end position="96"/>
    </location>
</feature>
<dbReference type="RefSeq" id="WP_207931947.1">
    <property type="nucleotide sequence ID" value="NZ_CP062222.1"/>
</dbReference>
<dbReference type="Proteomes" id="UP000663918">
    <property type="component" value="Chromosome"/>
</dbReference>
<proteinExistence type="predicted"/>
<evidence type="ECO:0000313" key="3">
    <source>
        <dbReference type="EMBL" id="QTC92667.1"/>
    </source>
</evidence>
<protein>
    <submittedName>
        <fullName evidence="3">Uncharacterized protein</fullName>
    </submittedName>
</protein>
<feature type="signal peptide" evidence="2">
    <location>
        <begin position="1"/>
        <end position="17"/>
    </location>
</feature>
<evidence type="ECO:0000313" key="4">
    <source>
        <dbReference type="Proteomes" id="UP000663918"/>
    </source>
</evidence>
<keyword evidence="2" id="KW-0732">Signal</keyword>
<accession>A0A975GWJ2</accession>
<dbReference type="AlphaFoldDB" id="A0A975GWJ2"/>
<evidence type="ECO:0000256" key="1">
    <source>
        <dbReference type="SAM" id="MobiDB-lite"/>
    </source>
</evidence>
<reference evidence="3" key="1">
    <citation type="submission" date="2020-09" db="EMBL/GenBank/DDBJ databases">
        <title>Brevundimonas sp. LVF2 isolated from a puddle in Goettingen, Germany.</title>
        <authorList>
            <person name="Friedrich I."/>
            <person name="Klassen A."/>
            <person name="Hannes N."/>
            <person name="Schneider D."/>
            <person name="Hertel R."/>
            <person name="Daniel R."/>
        </authorList>
    </citation>
    <scope>NUCLEOTIDE SEQUENCE</scope>
    <source>
        <strain evidence="3">LVF2</strain>
    </source>
</reference>
<feature type="chain" id="PRO_5037133278" evidence="2">
    <location>
        <begin position="18"/>
        <end position="96"/>
    </location>
</feature>
<feature type="compositionally biased region" description="Polar residues" evidence="1">
    <location>
        <begin position="84"/>
        <end position="96"/>
    </location>
</feature>